<name>A0A8X6GTL3_TRICU</name>
<sequence length="40" mass="4486">MWSRKCRPVRRSKLTLGHPASTEVVIGEILGPIMPSIKKL</sequence>
<proteinExistence type="predicted"/>
<accession>A0A8X6GTL3</accession>
<evidence type="ECO:0000313" key="1">
    <source>
        <dbReference type="EMBL" id="GFR10922.1"/>
    </source>
</evidence>
<protein>
    <submittedName>
        <fullName evidence="1">Uncharacterized protein</fullName>
    </submittedName>
</protein>
<reference evidence="1" key="1">
    <citation type="submission" date="2020-07" db="EMBL/GenBank/DDBJ databases">
        <title>Multicomponent nature underlies the extraordinary mechanical properties of spider dragline silk.</title>
        <authorList>
            <person name="Kono N."/>
            <person name="Nakamura H."/>
            <person name="Mori M."/>
            <person name="Yoshida Y."/>
            <person name="Ohtoshi R."/>
            <person name="Malay A.D."/>
            <person name="Moran D.A.P."/>
            <person name="Tomita M."/>
            <person name="Numata K."/>
            <person name="Arakawa K."/>
        </authorList>
    </citation>
    <scope>NUCLEOTIDE SEQUENCE</scope>
</reference>
<dbReference type="Proteomes" id="UP000887116">
    <property type="component" value="Unassembled WGS sequence"/>
</dbReference>
<evidence type="ECO:0000313" key="2">
    <source>
        <dbReference type="Proteomes" id="UP000887116"/>
    </source>
</evidence>
<dbReference type="EMBL" id="BMAO01026604">
    <property type="protein sequence ID" value="GFR10922.1"/>
    <property type="molecule type" value="Genomic_DNA"/>
</dbReference>
<organism evidence="1 2">
    <name type="scientific">Trichonephila clavata</name>
    <name type="common">Joro spider</name>
    <name type="synonym">Nephila clavata</name>
    <dbReference type="NCBI Taxonomy" id="2740835"/>
    <lineage>
        <taxon>Eukaryota</taxon>
        <taxon>Metazoa</taxon>
        <taxon>Ecdysozoa</taxon>
        <taxon>Arthropoda</taxon>
        <taxon>Chelicerata</taxon>
        <taxon>Arachnida</taxon>
        <taxon>Araneae</taxon>
        <taxon>Araneomorphae</taxon>
        <taxon>Entelegynae</taxon>
        <taxon>Araneoidea</taxon>
        <taxon>Nephilidae</taxon>
        <taxon>Trichonephila</taxon>
    </lineage>
</organism>
<feature type="non-terminal residue" evidence="1">
    <location>
        <position position="40"/>
    </location>
</feature>
<gene>
    <name evidence="1" type="ORF">TNCT_98741</name>
</gene>
<comment type="caution">
    <text evidence="1">The sequence shown here is derived from an EMBL/GenBank/DDBJ whole genome shotgun (WGS) entry which is preliminary data.</text>
</comment>
<keyword evidence="2" id="KW-1185">Reference proteome</keyword>
<dbReference type="AlphaFoldDB" id="A0A8X6GTL3"/>